<evidence type="ECO:0000313" key="8">
    <source>
        <dbReference type="Proteomes" id="UP001163046"/>
    </source>
</evidence>
<dbReference type="CDD" id="cd00041">
    <property type="entry name" value="CUB"/>
    <property type="match status" value="1"/>
</dbReference>
<evidence type="ECO:0000256" key="3">
    <source>
        <dbReference type="PROSITE-ProRule" id="PRU00059"/>
    </source>
</evidence>
<evidence type="ECO:0000256" key="4">
    <source>
        <dbReference type="SAM" id="MobiDB-lite"/>
    </source>
</evidence>
<feature type="chain" id="PRO_5040908083" description="CUB domain-containing protein" evidence="5">
    <location>
        <begin position="25"/>
        <end position="235"/>
    </location>
</feature>
<organism evidence="7 8">
    <name type="scientific">Desmophyllum pertusum</name>
    <dbReference type="NCBI Taxonomy" id="174260"/>
    <lineage>
        <taxon>Eukaryota</taxon>
        <taxon>Metazoa</taxon>
        <taxon>Cnidaria</taxon>
        <taxon>Anthozoa</taxon>
        <taxon>Hexacorallia</taxon>
        <taxon>Scleractinia</taxon>
        <taxon>Caryophylliina</taxon>
        <taxon>Caryophylliidae</taxon>
        <taxon>Desmophyllum</taxon>
    </lineage>
</organism>
<reference evidence="7" key="1">
    <citation type="submission" date="2023-01" db="EMBL/GenBank/DDBJ databases">
        <title>Genome assembly of the deep-sea coral Lophelia pertusa.</title>
        <authorList>
            <person name="Herrera S."/>
            <person name="Cordes E."/>
        </authorList>
    </citation>
    <scope>NUCLEOTIDE SEQUENCE</scope>
    <source>
        <strain evidence="7">USNM1676648</strain>
        <tissue evidence="7">Polyp</tissue>
    </source>
</reference>
<dbReference type="Gene3D" id="2.60.120.290">
    <property type="entry name" value="Spermadhesin, CUB domain"/>
    <property type="match status" value="1"/>
</dbReference>
<dbReference type="SUPFAM" id="SSF49854">
    <property type="entry name" value="Spermadhesin, CUB domain"/>
    <property type="match status" value="1"/>
</dbReference>
<dbReference type="AlphaFoldDB" id="A0A9X0D4V7"/>
<comment type="caution">
    <text evidence="7">The sequence shown here is derived from an EMBL/GenBank/DDBJ whole genome shotgun (WGS) entry which is preliminary data.</text>
</comment>
<dbReference type="InterPro" id="IPR035914">
    <property type="entry name" value="Sperma_CUB_dom_sf"/>
</dbReference>
<dbReference type="InterPro" id="IPR000859">
    <property type="entry name" value="CUB_dom"/>
</dbReference>
<comment type="caution">
    <text evidence="3">Lacks conserved residue(s) required for the propagation of feature annotation.</text>
</comment>
<dbReference type="SMART" id="SM00042">
    <property type="entry name" value="CUB"/>
    <property type="match status" value="1"/>
</dbReference>
<keyword evidence="8" id="KW-1185">Reference proteome</keyword>
<evidence type="ECO:0000313" key="7">
    <source>
        <dbReference type="EMBL" id="KAJ7385798.1"/>
    </source>
</evidence>
<gene>
    <name evidence="7" type="ORF">OS493_013832</name>
</gene>
<dbReference type="PROSITE" id="PS01180">
    <property type="entry name" value="CUB"/>
    <property type="match status" value="1"/>
</dbReference>
<accession>A0A9X0D4V7</accession>
<evidence type="ECO:0000256" key="1">
    <source>
        <dbReference type="ARBA" id="ARBA00022737"/>
    </source>
</evidence>
<feature type="region of interest" description="Disordered" evidence="4">
    <location>
        <begin position="174"/>
        <end position="201"/>
    </location>
</feature>
<dbReference type="Pfam" id="PF00431">
    <property type="entry name" value="CUB"/>
    <property type="match status" value="1"/>
</dbReference>
<dbReference type="Proteomes" id="UP001163046">
    <property type="component" value="Unassembled WGS sequence"/>
</dbReference>
<name>A0A9X0D4V7_9CNID</name>
<protein>
    <recommendedName>
        <fullName evidence="6">CUB domain-containing protein</fullName>
    </recommendedName>
</protein>
<dbReference type="PANTHER" id="PTHR24251">
    <property type="entry name" value="OVOCHYMASE-RELATED"/>
    <property type="match status" value="1"/>
</dbReference>
<keyword evidence="5" id="KW-0732">Signal</keyword>
<keyword evidence="1" id="KW-0677">Repeat</keyword>
<keyword evidence="2" id="KW-1015">Disulfide bond</keyword>
<sequence length="235" mass="25720">MGVWPCSALLIIALSVWSPKVVYSAPCVFDMIFSSGRGVISYDSSLNASSCKNTEGCSCVITAPPGHHILLKFYTFQLSDFTSDVWQVNDWLNVYDGNTTNDGLLGKFTGAMRPFTVQSSSRSIMVMLNRDEVYARCTFEGVYTYSTTKGSTIADNLSLELGKRIGKASVRYSRQSGKRVLSNKKLTGPPGKEAPQEDQTSGRQTNYSLCLLAVPKRLPFTCGTVQHSRCCSSVS</sequence>
<evidence type="ECO:0000256" key="2">
    <source>
        <dbReference type="ARBA" id="ARBA00023157"/>
    </source>
</evidence>
<feature type="domain" description="CUB" evidence="6">
    <location>
        <begin position="27"/>
        <end position="146"/>
    </location>
</feature>
<proteinExistence type="predicted"/>
<dbReference type="EMBL" id="MU825879">
    <property type="protein sequence ID" value="KAJ7385798.1"/>
    <property type="molecule type" value="Genomic_DNA"/>
</dbReference>
<evidence type="ECO:0000259" key="6">
    <source>
        <dbReference type="PROSITE" id="PS01180"/>
    </source>
</evidence>
<dbReference type="OrthoDB" id="6249121at2759"/>
<evidence type="ECO:0000256" key="5">
    <source>
        <dbReference type="SAM" id="SignalP"/>
    </source>
</evidence>
<feature type="signal peptide" evidence="5">
    <location>
        <begin position="1"/>
        <end position="24"/>
    </location>
</feature>